<evidence type="ECO:0000313" key="2">
    <source>
        <dbReference type="Proteomes" id="UP000031726"/>
    </source>
</evidence>
<dbReference type="KEGG" id="vg:26628936"/>
<protein>
    <submittedName>
        <fullName evidence="1">Uncharacterized protein</fullName>
    </submittedName>
</protein>
<keyword evidence="2" id="KW-1185">Reference proteome</keyword>
<proteinExistence type="predicted"/>
<reference evidence="1 2" key="1">
    <citation type="submission" date="2014-11" db="EMBL/GenBank/DDBJ databases">
        <title>Characterization and genome comparisons of three Achromobacter phages of the Siphoviridae family.</title>
        <authorList>
            <person name="Dreiseikelmann B."/>
            <person name="Bunk B."/>
            <person name="Rohde M."/>
            <person name="Wittmann J."/>
        </authorList>
    </citation>
    <scope>NUCLEOTIDE SEQUENCE [LARGE SCALE GENOMIC DNA]</scope>
</reference>
<dbReference type="EMBL" id="KP202970">
    <property type="protein sequence ID" value="AJD82863.1"/>
    <property type="molecule type" value="Genomic_DNA"/>
</dbReference>
<sequence length="106" mass="11885">MAFLHEELIIQSAPALSFRLRFFKLGDKGFVGLGQAFHERAIVTNHREVSRQVCALGLILKGHTLDQPHCRCCYSCSNPTSEYPLENRAIQGIPLLRLNVGSFNCI</sequence>
<dbReference type="RefSeq" id="YP_009201764.1">
    <property type="nucleotide sequence ID" value="NC_028834.1"/>
</dbReference>
<dbReference type="GeneID" id="26628936"/>
<dbReference type="Proteomes" id="UP000031726">
    <property type="component" value="Segment"/>
</dbReference>
<organism evidence="1 2">
    <name type="scientific">Achromobacter phage 83-24</name>
    <dbReference type="NCBI Taxonomy" id="1589747"/>
    <lineage>
        <taxon>Viruses</taxon>
        <taxon>Duplodnaviria</taxon>
        <taxon>Heunggongvirae</taxon>
        <taxon>Uroviricota</taxon>
        <taxon>Caudoviricetes</taxon>
        <taxon>Steinhofvirus</taxon>
        <taxon>Steinhofvirus sv8324</taxon>
    </lineage>
</organism>
<accession>A0A0B5A1V7</accession>
<evidence type="ECO:0000313" key="1">
    <source>
        <dbReference type="EMBL" id="AJD82863.1"/>
    </source>
</evidence>
<gene>
    <name evidence="1" type="ORF">JWAP_00030</name>
</gene>
<name>A0A0B5A1V7_9CAUD</name>